<keyword evidence="2" id="KW-0812">Transmembrane</keyword>
<evidence type="ECO:0000259" key="3">
    <source>
        <dbReference type="Pfam" id="PF01764"/>
    </source>
</evidence>
<dbReference type="InterPro" id="IPR029058">
    <property type="entry name" value="AB_hydrolase_fold"/>
</dbReference>
<dbReference type="AlphaFoldDB" id="A0AAV2ZBV3"/>
<feature type="transmembrane region" description="Helical" evidence="2">
    <location>
        <begin position="330"/>
        <end position="354"/>
    </location>
</feature>
<dbReference type="EMBL" id="DAKRPA010000019">
    <property type="protein sequence ID" value="DBA03420.1"/>
    <property type="molecule type" value="Genomic_DNA"/>
</dbReference>
<feature type="compositionally biased region" description="Low complexity" evidence="1">
    <location>
        <begin position="202"/>
        <end position="216"/>
    </location>
</feature>
<feature type="transmembrane region" description="Helical" evidence="2">
    <location>
        <begin position="114"/>
        <end position="135"/>
    </location>
</feature>
<organism evidence="4 5">
    <name type="scientific">Lagenidium giganteum</name>
    <dbReference type="NCBI Taxonomy" id="4803"/>
    <lineage>
        <taxon>Eukaryota</taxon>
        <taxon>Sar</taxon>
        <taxon>Stramenopiles</taxon>
        <taxon>Oomycota</taxon>
        <taxon>Peronosporomycetes</taxon>
        <taxon>Pythiales</taxon>
        <taxon>Pythiaceae</taxon>
    </lineage>
</organism>
<proteinExistence type="predicted"/>
<dbReference type="InterPro" id="IPR051218">
    <property type="entry name" value="Sec_MonoDiacylglyc_Lipase"/>
</dbReference>
<feature type="region of interest" description="Disordered" evidence="1">
    <location>
        <begin position="422"/>
        <end position="454"/>
    </location>
</feature>
<gene>
    <name evidence="4" type="ORF">N0F65_002828</name>
</gene>
<feature type="transmembrane region" description="Helical" evidence="2">
    <location>
        <begin position="544"/>
        <end position="566"/>
    </location>
</feature>
<protein>
    <recommendedName>
        <fullName evidence="3">Fungal lipase-type domain-containing protein</fullName>
    </recommendedName>
</protein>
<feature type="transmembrane region" description="Helical" evidence="2">
    <location>
        <begin position="492"/>
        <end position="509"/>
    </location>
</feature>
<comment type="caution">
    <text evidence="4">The sequence shown here is derived from an EMBL/GenBank/DDBJ whole genome shotgun (WGS) entry which is preliminary data.</text>
</comment>
<sequence>MEHKQGFIDEELAAAPVAELSRPTSTRSALAADVRAILQRHDDHMKTQEGRVEELIRHHRQRDTWRFYRMICQFRMGYFAFLVLMVIVMTSFTCLMEVFFAIFLPSARFDQHYWLRAILLLLFLPFILFFLSYFFEETLRFFFDAINKIEGALPNFRLALVVVIHYLRHRHEMQKLRLMNADAVLLSDSEANSSSGDPSPERQPSQRKSLLRSSSQDPFDEEEDDDWHDTHQTLVTPAEVNSVRELMPAIIEDEELNHVSPPSVARARWNRAIRAVTAAVKFRKVKFGGPEIDHSTFILVDFICPVLFEVITATYCIVVLVTLWSPYDAFLAYIRTGVTVVAMYLGVWMVVHFWSSRNQKMRTLVSNYRRERRKLMRATNALDRSQKASSLWLMDVGCRFYRYAGDNWNPIPSCLATCGCNRSKSDKHEPEPTTSPPQPVPETGDDLEEARPSPTSKLRKAAHVAAAFAHVERVRQARAELKSRNPYRRLSLNAKIGVMAVATFLSAMLALASFFLGWPFVGFCLVKLSALVQQRFPQIFGRAFKNFITSFVLFSLVFFSSTYIIGTFVTGGEFVLGPYSTESHDARLLAATNTSNGLGNSSSMPTLSSGVTEYPICTVNYRGLSVLDLALIADAAYGKDRQIQETALINRFAGTDLSSVRFVDGNNNRSHQHWMEIFFPSINMTVVAVRGTASATDALEDLHFWFGISIMQAVNIFVPFLRQLPQAFVVNMLSMKLLTGVMPPPVFASLLEHVEKRSKELDGNLVLTGHSLGGAIAGMLGARTQTRAVSFSGPGLVYSRGRFNITSQAIRDNVLTLKPETDIVPKVDKLGGVVVQLRCKEKSPVRCHSTYTHMCELYSVCGDPRGRNWATNKKCNDYEKLPNPVKDEM</sequence>
<feature type="transmembrane region" description="Helical" evidence="2">
    <location>
        <begin position="76"/>
        <end position="102"/>
    </location>
</feature>
<name>A0AAV2ZBV3_9STRA</name>
<evidence type="ECO:0000313" key="4">
    <source>
        <dbReference type="EMBL" id="DBA03420.1"/>
    </source>
</evidence>
<accession>A0AAV2ZBV3</accession>
<dbReference type="InterPro" id="IPR002921">
    <property type="entry name" value="Fungal_lipase-type"/>
</dbReference>
<evidence type="ECO:0000256" key="2">
    <source>
        <dbReference type="SAM" id="Phobius"/>
    </source>
</evidence>
<evidence type="ECO:0000256" key="1">
    <source>
        <dbReference type="SAM" id="MobiDB-lite"/>
    </source>
</evidence>
<dbReference type="PANTHER" id="PTHR45856">
    <property type="entry name" value="ALPHA/BETA-HYDROLASES SUPERFAMILY PROTEIN"/>
    <property type="match status" value="1"/>
</dbReference>
<dbReference type="PANTHER" id="PTHR45856:SF11">
    <property type="entry name" value="FUNGAL LIPASE-LIKE DOMAIN-CONTAINING PROTEIN"/>
    <property type="match status" value="1"/>
</dbReference>
<dbReference type="Gene3D" id="3.40.50.1820">
    <property type="entry name" value="alpha/beta hydrolase"/>
    <property type="match status" value="1"/>
</dbReference>
<dbReference type="Proteomes" id="UP001146120">
    <property type="component" value="Unassembled WGS sequence"/>
</dbReference>
<feature type="domain" description="Fungal lipase-type" evidence="3">
    <location>
        <begin position="686"/>
        <end position="826"/>
    </location>
</feature>
<dbReference type="SUPFAM" id="SSF53474">
    <property type="entry name" value="alpha/beta-Hydrolases"/>
    <property type="match status" value="1"/>
</dbReference>
<dbReference type="Pfam" id="PF01764">
    <property type="entry name" value="Lipase_3"/>
    <property type="match status" value="1"/>
</dbReference>
<reference evidence="4" key="1">
    <citation type="submission" date="2022-11" db="EMBL/GenBank/DDBJ databases">
        <authorList>
            <person name="Morgan W.R."/>
            <person name="Tartar A."/>
        </authorList>
    </citation>
    <scope>NUCLEOTIDE SEQUENCE</scope>
    <source>
        <strain evidence="4">ARSEF 373</strain>
    </source>
</reference>
<feature type="region of interest" description="Disordered" evidence="1">
    <location>
        <begin position="189"/>
        <end position="227"/>
    </location>
</feature>
<feature type="compositionally biased region" description="Acidic residues" evidence="1">
    <location>
        <begin position="218"/>
        <end position="227"/>
    </location>
</feature>
<keyword evidence="2" id="KW-0472">Membrane</keyword>
<keyword evidence="5" id="KW-1185">Reference proteome</keyword>
<keyword evidence="2" id="KW-1133">Transmembrane helix</keyword>
<evidence type="ECO:0000313" key="5">
    <source>
        <dbReference type="Proteomes" id="UP001146120"/>
    </source>
</evidence>
<dbReference type="GO" id="GO:0006629">
    <property type="term" value="P:lipid metabolic process"/>
    <property type="evidence" value="ECO:0007669"/>
    <property type="project" value="InterPro"/>
</dbReference>
<reference evidence="4" key="2">
    <citation type="journal article" date="2023" name="Microbiol Resour">
        <title>Decontamination and Annotation of the Draft Genome Sequence of the Oomycete Lagenidium giganteum ARSEF 373.</title>
        <authorList>
            <person name="Morgan W.R."/>
            <person name="Tartar A."/>
        </authorList>
    </citation>
    <scope>NUCLEOTIDE SEQUENCE</scope>
    <source>
        <strain evidence="4">ARSEF 373</strain>
    </source>
</reference>
<feature type="transmembrane region" description="Helical" evidence="2">
    <location>
        <begin position="296"/>
        <end position="324"/>
    </location>
</feature>